<reference evidence="1 2" key="1">
    <citation type="journal article" date="2008" name="Int. J. Syst. Evol. Microbiol.">
        <title>Amphritea japonica sp. nov. and Amphritea balenae sp. nov., isolated from the sediment adjacent to sperm whale carcasses off Kagoshima, Japan.</title>
        <authorList>
            <person name="Miyazaki M."/>
            <person name="Nogi Y."/>
            <person name="Fujiwara Y."/>
            <person name="Kawato M."/>
            <person name="Nagahama T."/>
            <person name="Kubokawa K."/>
            <person name="Horikoshi K."/>
        </authorList>
    </citation>
    <scope>NUCLEOTIDE SEQUENCE [LARGE SCALE GENOMIC DNA]</scope>
    <source>
        <strain evidence="1 2">ATCC BAA-1530</strain>
    </source>
</reference>
<dbReference type="RefSeq" id="WP_019622397.1">
    <property type="nucleotide sequence ID" value="NZ_AP014545.1"/>
</dbReference>
<name>A0A7R6P1P9_9GAMM</name>
<evidence type="ECO:0000313" key="1">
    <source>
        <dbReference type="EMBL" id="BBB25279.1"/>
    </source>
</evidence>
<accession>A0A7R6P1P9</accession>
<protein>
    <submittedName>
        <fullName evidence="1">Type VI secretion system protein ImpJ</fullName>
    </submittedName>
</protein>
<gene>
    <name evidence="1" type="primary">impJ</name>
    <name evidence="1" type="ORF">AMJAP_0680</name>
</gene>
<dbReference type="KEGG" id="ajp:AMJAP_0680"/>
<proteinExistence type="predicted"/>
<dbReference type="PANTHER" id="PTHR35566:SF1">
    <property type="entry name" value="TYPE VI SECRETION SYSTEM BASEPLATE COMPONENT TSSK1"/>
    <property type="match status" value="1"/>
</dbReference>
<sequence length="450" mass="50945">MTNKVIWHEGMFLRPQHFQQYDQYLLKEINNRTRTIAQFNWGFSRLKINESNLKIGELSLDDCAGSFTDGTCFDMHTGDAPPLPILVDDSISDAVVYLAIPLQQQGVVEVGSNDNRNSLVRYLPKSVEVADIVSSESERTNIQVGELRLRMFVEDARQNSDNRVPDGYTRLAIAHIEEVKGGQIRLRQQFISPLQSIGASDLLLNFLTELQSMLTTRARELAARVSSSGGKGGVAEVTDFMLLQLLNRFDPLLTLYRQVIEMAPLELYERLLQLTGELATFMKPDKRPIEFNEYQQDNLIETFRPVMEELKSCFGTVLEQIAESIPLSPSQYGIRAARIRDRVLLKSADFIFAVSAQVGQEKLRTQFPQQIKIGPVERIRELITSALPGVPISPLPVAPREIPYHAGFTYFQLDTSHEIWKELDKSGGIAFHIGGEFPGLECQFWAIKRR</sequence>
<dbReference type="Proteomes" id="UP000595663">
    <property type="component" value="Chromosome"/>
</dbReference>
<dbReference type="PANTHER" id="PTHR35566">
    <property type="entry name" value="BLR3599 PROTEIN"/>
    <property type="match status" value="1"/>
</dbReference>
<dbReference type="Pfam" id="PF05936">
    <property type="entry name" value="T6SS_VasE"/>
    <property type="match status" value="1"/>
</dbReference>
<organism evidence="1 2">
    <name type="scientific">Amphritea japonica ATCC BAA-1530</name>
    <dbReference type="NCBI Taxonomy" id="1278309"/>
    <lineage>
        <taxon>Bacteria</taxon>
        <taxon>Pseudomonadati</taxon>
        <taxon>Pseudomonadota</taxon>
        <taxon>Gammaproteobacteria</taxon>
        <taxon>Oceanospirillales</taxon>
        <taxon>Oceanospirillaceae</taxon>
        <taxon>Amphritea</taxon>
    </lineage>
</organism>
<dbReference type="InterPro" id="IPR010263">
    <property type="entry name" value="T6SS_TssK"/>
</dbReference>
<dbReference type="NCBIfam" id="TIGR03353">
    <property type="entry name" value="VI_chp_4"/>
    <property type="match status" value="1"/>
</dbReference>
<dbReference type="AlphaFoldDB" id="A0A7R6P1P9"/>
<dbReference type="EMBL" id="AP014545">
    <property type="protein sequence ID" value="BBB25279.1"/>
    <property type="molecule type" value="Genomic_DNA"/>
</dbReference>
<keyword evidence="2" id="KW-1185">Reference proteome</keyword>
<evidence type="ECO:0000313" key="2">
    <source>
        <dbReference type="Proteomes" id="UP000595663"/>
    </source>
</evidence>